<protein>
    <submittedName>
        <fullName evidence="5">Unannotated protein</fullName>
    </submittedName>
</protein>
<dbReference type="InterPro" id="IPR046335">
    <property type="entry name" value="LacI/GalR-like_sensor"/>
</dbReference>
<keyword evidence="1" id="KW-0805">Transcription regulation</keyword>
<dbReference type="InterPro" id="IPR028082">
    <property type="entry name" value="Peripla_BP_I"/>
</dbReference>
<accession>A0A6J7DWC7</accession>
<dbReference type="PANTHER" id="PTHR30146:SF109">
    <property type="entry name" value="HTH-TYPE TRANSCRIPTIONAL REGULATOR GALS"/>
    <property type="match status" value="1"/>
</dbReference>
<dbReference type="Gene3D" id="1.10.260.40">
    <property type="entry name" value="lambda repressor-like DNA-binding domains"/>
    <property type="match status" value="1"/>
</dbReference>
<dbReference type="AlphaFoldDB" id="A0A6J7DWC7"/>
<dbReference type="SMART" id="SM00354">
    <property type="entry name" value="HTH_LACI"/>
    <property type="match status" value="1"/>
</dbReference>
<dbReference type="EMBL" id="CAFBLH010000032">
    <property type="protein sequence ID" value="CAB4871733.1"/>
    <property type="molecule type" value="Genomic_DNA"/>
</dbReference>
<evidence type="ECO:0000259" key="4">
    <source>
        <dbReference type="PROSITE" id="PS50932"/>
    </source>
</evidence>
<dbReference type="InterPro" id="IPR010982">
    <property type="entry name" value="Lambda_DNA-bd_dom_sf"/>
</dbReference>
<evidence type="ECO:0000256" key="3">
    <source>
        <dbReference type="ARBA" id="ARBA00023163"/>
    </source>
</evidence>
<dbReference type="PROSITE" id="PS50932">
    <property type="entry name" value="HTH_LACI_2"/>
    <property type="match status" value="1"/>
</dbReference>
<evidence type="ECO:0000313" key="5">
    <source>
        <dbReference type="EMBL" id="CAB4871733.1"/>
    </source>
</evidence>
<name>A0A6J7DWC7_9ZZZZ</name>
<feature type="domain" description="HTH lacI-type" evidence="4">
    <location>
        <begin position="14"/>
        <end position="68"/>
    </location>
</feature>
<dbReference type="PANTHER" id="PTHR30146">
    <property type="entry name" value="LACI-RELATED TRANSCRIPTIONAL REPRESSOR"/>
    <property type="match status" value="1"/>
</dbReference>
<dbReference type="CDD" id="cd06267">
    <property type="entry name" value="PBP1_LacI_sugar_binding-like"/>
    <property type="match status" value="1"/>
</dbReference>
<proteinExistence type="predicted"/>
<sequence>MATTRKAKPAKPDVTIDLVAKAAGVSRATVSRVMNGTAKVSPERERAVKKAIAQYKFTPNATARRLAGGRSGLVALLMEESSEEFFLNPFWGLVVQGFSSTIADAGLHPLLLIRPKTGTDDSLFSTLRAGQVDGLAIFSWHRSIKTFEKLLDPKMAVVFGGDLGGSKKFPFVDVDNVKGGLLATRHLIDQGCKNIVTITGDLKLQSGRDRLEGFERAMLEAGRPLNDSIIIQGDYSQSKAEDLARELLKKKVKFDGVFAGNDQSALGVINVLLQNSISVPGDVKVVGFDDSPIASRNQPSITTIYQPMRELGSEVAKSLIAILNGEEVEEKLLDVKLIKRDSSSKTK</sequence>
<dbReference type="Pfam" id="PF13377">
    <property type="entry name" value="Peripla_BP_3"/>
    <property type="match status" value="1"/>
</dbReference>
<organism evidence="5">
    <name type="scientific">freshwater metagenome</name>
    <dbReference type="NCBI Taxonomy" id="449393"/>
    <lineage>
        <taxon>unclassified sequences</taxon>
        <taxon>metagenomes</taxon>
        <taxon>ecological metagenomes</taxon>
    </lineage>
</organism>
<dbReference type="Gene3D" id="3.40.50.2300">
    <property type="match status" value="2"/>
</dbReference>
<keyword evidence="3" id="KW-0804">Transcription</keyword>
<reference evidence="5" key="1">
    <citation type="submission" date="2020-05" db="EMBL/GenBank/DDBJ databases">
        <authorList>
            <person name="Chiriac C."/>
            <person name="Salcher M."/>
            <person name="Ghai R."/>
            <person name="Kavagutti S V."/>
        </authorList>
    </citation>
    <scope>NUCLEOTIDE SEQUENCE</scope>
</reference>
<dbReference type="GO" id="GO:0000976">
    <property type="term" value="F:transcription cis-regulatory region binding"/>
    <property type="evidence" value="ECO:0007669"/>
    <property type="project" value="TreeGrafter"/>
</dbReference>
<dbReference type="CDD" id="cd01392">
    <property type="entry name" value="HTH_LacI"/>
    <property type="match status" value="1"/>
</dbReference>
<dbReference type="GO" id="GO:0003700">
    <property type="term" value="F:DNA-binding transcription factor activity"/>
    <property type="evidence" value="ECO:0007669"/>
    <property type="project" value="TreeGrafter"/>
</dbReference>
<dbReference type="Pfam" id="PF00356">
    <property type="entry name" value="LacI"/>
    <property type="match status" value="1"/>
</dbReference>
<evidence type="ECO:0000256" key="1">
    <source>
        <dbReference type="ARBA" id="ARBA00023015"/>
    </source>
</evidence>
<evidence type="ECO:0000256" key="2">
    <source>
        <dbReference type="ARBA" id="ARBA00023125"/>
    </source>
</evidence>
<dbReference type="SUPFAM" id="SSF47413">
    <property type="entry name" value="lambda repressor-like DNA-binding domains"/>
    <property type="match status" value="1"/>
</dbReference>
<dbReference type="InterPro" id="IPR000843">
    <property type="entry name" value="HTH_LacI"/>
</dbReference>
<dbReference type="SUPFAM" id="SSF53822">
    <property type="entry name" value="Periplasmic binding protein-like I"/>
    <property type="match status" value="1"/>
</dbReference>
<gene>
    <name evidence="5" type="ORF">UFOPK3342_01018</name>
</gene>
<keyword evidence="2" id="KW-0238">DNA-binding</keyword>